<protein>
    <submittedName>
        <fullName evidence="5">VanW family protein</fullName>
    </submittedName>
</protein>
<accession>A0ABU7VWH8</accession>
<comment type="caution">
    <text evidence="5">The sequence shown here is derived from an EMBL/GenBank/DDBJ whole genome shotgun (WGS) entry which is preliminary data.</text>
</comment>
<keyword evidence="3" id="KW-0812">Transmembrane</keyword>
<dbReference type="EMBL" id="JAZHPZ010000012">
    <property type="protein sequence ID" value="MEF2968125.1"/>
    <property type="molecule type" value="Genomic_DNA"/>
</dbReference>
<keyword evidence="3" id="KW-1133">Transmembrane helix</keyword>
<dbReference type="InterPro" id="IPR007391">
    <property type="entry name" value="Vancomycin_resist_VanW"/>
</dbReference>
<evidence type="ECO:0000259" key="4">
    <source>
        <dbReference type="PROSITE" id="PS51109"/>
    </source>
</evidence>
<dbReference type="RefSeq" id="WP_331848337.1">
    <property type="nucleotide sequence ID" value="NZ_JAZHPZ010000012.1"/>
</dbReference>
<feature type="region of interest" description="Disordered" evidence="2">
    <location>
        <begin position="479"/>
        <end position="517"/>
    </location>
</feature>
<feature type="domain" description="G5" evidence="4">
    <location>
        <begin position="408"/>
        <end position="488"/>
    </location>
</feature>
<dbReference type="Gene3D" id="2.20.230.10">
    <property type="entry name" value="Resuscitation-promoting factor rpfb"/>
    <property type="match status" value="1"/>
</dbReference>
<dbReference type="PANTHER" id="PTHR35788:SF1">
    <property type="entry name" value="EXPORTED PROTEIN"/>
    <property type="match status" value="1"/>
</dbReference>
<keyword evidence="6" id="KW-1185">Reference proteome</keyword>
<evidence type="ECO:0000256" key="3">
    <source>
        <dbReference type="SAM" id="Phobius"/>
    </source>
</evidence>
<evidence type="ECO:0000313" key="6">
    <source>
        <dbReference type="Proteomes" id="UP001306950"/>
    </source>
</evidence>
<proteinExistence type="predicted"/>
<gene>
    <name evidence="5" type="ORF">V3851_20040</name>
</gene>
<evidence type="ECO:0000313" key="5">
    <source>
        <dbReference type="EMBL" id="MEF2968125.1"/>
    </source>
</evidence>
<dbReference type="SMART" id="SM01208">
    <property type="entry name" value="G5"/>
    <property type="match status" value="1"/>
</dbReference>
<dbReference type="InterPro" id="IPR011098">
    <property type="entry name" value="G5_dom"/>
</dbReference>
<feature type="compositionally biased region" description="Gly residues" evidence="2">
    <location>
        <begin position="200"/>
        <end position="224"/>
    </location>
</feature>
<dbReference type="PROSITE" id="PS51109">
    <property type="entry name" value="G5"/>
    <property type="match status" value="1"/>
</dbReference>
<dbReference type="PANTHER" id="PTHR35788">
    <property type="entry name" value="EXPORTED PROTEIN-RELATED"/>
    <property type="match status" value="1"/>
</dbReference>
<dbReference type="Pfam" id="PF07501">
    <property type="entry name" value="G5"/>
    <property type="match status" value="1"/>
</dbReference>
<keyword evidence="1" id="KW-0732">Signal</keyword>
<evidence type="ECO:0000256" key="2">
    <source>
        <dbReference type="SAM" id="MobiDB-lite"/>
    </source>
</evidence>
<dbReference type="InterPro" id="IPR052913">
    <property type="entry name" value="Glycopeptide_resist_protein"/>
</dbReference>
<dbReference type="Proteomes" id="UP001306950">
    <property type="component" value="Unassembled WGS sequence"/>
</dbReference>
<feature type="compositionally biased region" description="Pro residues" evidence="2">
    <location>
        <begin position="495"/>
        <end position="505"/>
    </location>
</feature>
<keyword evidence="3" id="KW-0472">Membrane</keyword>
<name>A0ABU7VWH8_9BACL</name>
<sequence>MRIKGLSLLISCLDGIVLVLALYAGLWLYASRDTVPTGTSVGGIGLGGLEARQALELLDKTISAMERSEIRLTAPDYALSSANGGAAEVGLTWKQAGVSWDAPAFRTELMSLSAGSLWERAWARKNFAKSWELQTAFNPAVLKQTLSPAWEKQHFGTPVNAVRTIGEDDGIRYLPGRPALRIDWDALTVRVQAAIPGAAVPGGGADGPGGAAAGHGRAAGAGGAGQGSGAAWPAVAVELPLTQVQPGVTVETLKREGIVRKIAEYSTGLQTSGAGRLHNVEAAARSIDGLVLAPGGVFDYAKAVAAAERDYGFREAPVIFGGKLVPGVGGGICQVSSTLYNAALLAGLEMVERRNHTLPVSYVPLGRDATFAEGYINFRFKNTSEHHLLISARVRDGRLTVKLFGGTPESVTYRIESRTVEILPAPDKFVVSPGLPEGSREVVLAGKPGYVVETYRTKYAGGSPAGTALLSRDTYPAQPNVIAVSGGSGDGAANPRPPSAKPSPPILEDGIEGPKLP</sequence>
<organism evidence="5 6">
    <name type="scientific">Paenibacillus haidiansis</name>
    <dbReference type="NCBI Taxonomy" id="1574488"/>
    <lineage>
        <taxon>Bacteria</taxon>
        <taxon>Bacillati</taxon>
        <taxon>Bacillota</taxon>
        <taxon>Bacilli</taxon>
        <taxon>Bacillales</taxon>
        <taxon>Paenibacillaceae</taxon>
        <taxon>Paenibacillus</taxon>
    </lineage>
</organism>
<reference evidence="5 6" key="1">
    <citation type="submission" date="2024-02" db="EMBL/GenBank/DDBJ databases">
        <title>A nitrogen-fixing paenibacillus bacterium.</title>
        <authorList>
            <person name="Zhang W.L."/>
            <person name="Chen S.F."/>
        </authorList>
    </citation>
    <scope>NUCLEOTIDE SEQUENCE [LARGE SCALE GENOMIC DNA]</scope>
    <source>
        <strain evidence="5 6">M1</strain>
    </source>
</reference>
<dbReference type="Pfam" id="PF04294">
    <property type="entry name" value="VanW"/>
    <property type="match status" value="1"/>
</dbReference>
<evidence type="ECO:0000256" key="1">
    <source>
        <dbReference type="ARBA" id="ARBA00022729"/>
    </source>
</evidence>
<feature type="region of interest" description="Disordered" evidence="2">
    <location>
        <begin position="198"/>
        <end position="224"/>
    </location>
</feature>
<feature type="transmembrane region" description="Helical" evidence="3">
    <location>
        <begin position="7"/>
        <end position="30"/>
    </location>
</feature>